<evidence type="ECO:0000256" key="1">
    <source>
        <dbReference type="ARBA" id="ARBA00008874"/>
    </source>
</evidence>
<reference evidence="13" key="2">
    <citation type="submission" date="2025-08" db="UniProtKB">
        <authorList>
            <consortium name="Ensembl"/>
        </authorList>
    </citation>
    <scope>IDENTIFICATION</scope>
</reference>
<dbReference type="InterPro" id="IPR011009">
    <property type="entry name" value="Kinase-like_dom_sf"/>
</dbReference>
<name>A0AAY4A5Y1_9TELE</name>
<keyword evidence="3 11" id="KW-0723">Serine/threonine-protein kinase</keyword>
<dbReference type="InterPro" id="IPR008271">
    <property type="entry name" value="Ser/Thr_kinase_AS"/>
</dbReference>
<evidence type="ECO:0000256" key="3">
    <source>
        <dbReference type="ARBA" id="ARBA00022527"/>
    </source>
</evidence>
<dbReference type="Gene3D" id="1.10.510.10">
    <property type="entry name" value="Transferase(Phosphotransferase) domain 1"/>
    <property type="match status" value="1"/>
</dbReference>
<evidence type="ECO:0000313" key="13">
    <source>
        <dbReference type="Ensembl" id="ENSDCDP00010004392.1"/>
    </source>
</evidence>
<dbReference type="PROSITE" id="PS00107">
    <property type="entry name" value="PROTEIN_KINASE_ATP"/>
    <property type="match status" value="1"/>
</dbReference>
<dbReference type="PANTHER" id="PTHR48012">
    <property type="entry name" value="STERILE20-LIKE KINASE, ISOFORM B-RELATED"/>
    <property type="match status" value="1"/>
</dbReference>
<feature type="binding site" evidence="10">
    <location>
        <position position="39"/>
    </location>
    <ligand>
        <name>ATP</name>
        <dbReference type="ChEBI" id="CHEBI:30616"/>
    </ligand>
</feature>
<reference evidence="13 14" key="1">
    <citation type="submission" date="2020-06" db="EMBL/GenBank/DDBJ databases">
        <authorList>
            <consortium name="Wellcome Sanger Institute Data Sharing"/>
        </authorList>
    </citation>
    <scope>NUCLEOTIDE SEQUENCE [LARGE SCALE GENOMIC DNA]</scope>
</reference>
<evidence type="ECO:0000259" key="12">
    <source>
        <dbReference type="PROSITE" id="PS50011"/>
    </source>
</evidence>
<evidence type="ECO:0000256" key="5">
    <source>
        <dbReference type="ARBA" id="ARBA00022741"/>
    </source>
</evidence>
<dbReference type="PROSITE" id="PS50011">
    <property type="entry name" value="PROTEIN_KINASE_DOM"/>
    <property type="match status" value="1"/>
</dbReference>
<dbReference type="InterPro" id="IPR017441">
    <property type="entry name" value="Protein_kinase_ATP_BS"/>
</dbReference>
<comment type="similarity">
    <text evidence="1">Belongs to the protein kinase superfamily. STE Ser/Thr protein kinase family. STE20 subfamily.</text>
</comment>
<keyword evidence="6" id="KW-0418">Kinase</keyword>
<keyword evidence="5 10" id="KW-0547">Nucleotide-binding</keyword>
<evidence type="ECO:0000256" key="6">
    <source>
        <dbReference type="ARBA" id="ARBA00022777"/>
    </source>
</evidence>
<dbReference type="PROSITE" id="PS00108">
    <property type="entry name" value="PROTEIN_KINASE_ST"/>
    <property type="match status" value="1"/>
</dbReference>
<dbReference type="InterPro" id="IPR000719">
    <property type="entry name" value="Prot_kinase_dom"/>
</dbReference>
<evidence type="ECO:0000256" key="10">
    <source>
        <dbReference type="PROSITE-ProRule" id="PRU10141"/>
    </source>
</evidence>
<proteinExistence type="inferred from homology"/>
<comment type="catalytic activity">
    <reaction evidence="8">
        <text>L-threonyl-[protein] + ATP = O-phospho-L-threonyl-[protein] + ADP + H(+)</text>
        <dbReference type="Rhea" id="RHEA:46608"/>
        <dbReference type="Rhea" id="RHEA-COMP:11060"/>
        <dbReference type="Rhea" id="RHEA-COMP:11605"/>
        <dbReference type="ChEBI" id="CHEBI:15378"/>
        <dbReference type="ChEBI" id="CHEBI:30013"/>
        <dbReference type="ChEBI" id="CHEBI:30616"/>
        <dbReference type="ChEBI" id="CHEBI:61977"/>
        <dbReference type="ChEBI" id="CHEBI:456216"/>
        <dbReference type="EC" id="2.7.11.1"/>
    </reaction>
</comment>
<protein>
    <recommendedName>
        <fullName evidence="2">non-specific serine/threonine protein kinase</fullName>
        <ecNumber evidence="2">2.7.11.1</ecNumber>
    </recommendedName>
</protein>
<dbReference type="EC" id="2.7.11.1" evidence="2"/>
<evidence type="ECO:0000256" key="11">
    <source>
        <dbReference type="RuleBase" id="RU000304"/>
    </source>
</evidence>
<keyword evidence="4" id="KW-0808">Transferase</keyword>
<evidence type="ECO:0000256" key="4">
    <source>
        <dbReference type="ARBA" id="ARBA00022679"/>
    </source>
</evidence>
<evidence type="ECO:0000256" key="8">
    <source>
        <dbReference type="ARBA" id="ARBA00047899"/>
    </source>
</evidence>
<reference evidence="13" key="3">
    <citation type="submission" date="2025-09" db="UniProtKB">
        <authorList>
            <consortium name="Ensembl"/>
        </authorList>
    </citation>
    <scope>IDENTIFICATION</scope>
</reference>
<evidence type="ECO:0000313" key="14">
    <source>
        <dbReference type="Proteomes" id="UP000694580"/>
    </source>
</evidence>
<dbReference type="GO" id="GO:0005737">
    <property type="term" value="C:cytoplasm"/>
    <property type="evidence" value="ECO:0007669"/>
    <property type="project" value="TreeGrafter"/>
</dbReference>
<sequence>LDLSKIGKGRFGMIYKALHFLTAKMMAVKVVKYKAFAIKEVGFMMQVEHKNLTRLLKAYVWRGKLYIFMDLCGGGSLSKIMKKTGAFTEVEIKFVAREMLLGLAALHQKDIMHRDIKSANVLVNDAGQVKITDFNGAKRGKASNNELVGTLMWMAPEVTSFKTMFKLLDESQWSEEFEYRPTAEQLLQHSFLSNLESGPSPLRARLKLMKPYNMLRLQIWKFG</sequence>
<keyword evidence="14" id="KW-1185">Reference proteome</keyword>
<dbReference type="GO" id="GO:0005524">
    <property type="term" value="F:ATP binding"/>
    <property type="evidence" value="ECO:0007669"/>
    <property type="project" value="UniProtKB-UniRule"/>
</dbReference>
<evidence type="ECO:0000256" key="9">
    <source>
        <dbReference type="ARBA" id="ARBA00048679"/>
    </source>
</evidence>
<feature type="domain" description="Protein kinase" evidence="12">
    <location>
        <begin position="1"/>
        <end position="223"/>
    </location>
</feature>
<organism evidence="13 14">
    <name type="scientific">Denticeps clupeoides</name>
    <name type="common">denticle herring</name>
    <dbReference type="NCBI Taxonomy" id="299321"/>
    <lineage>
        <taxon>Eukaryota</taxon>
        <taxon>Metazoa</taxon>
        <taxon>Chordata</taxon>
        <taxon>Craniata</taxon>
        <taxon>Vertebrata</taxon>
        <taxon>Euteleostomi</taxon>
        <taxon>Actinopterygii</taxon>
        <taxon>Neopterygii</taxon>
        <taxon>Teleostei</taxon>
        <taxon>Clupei</taxon>
        <taxon>Clupeiformes</taxon>
        <taxon>Denticipitoidei</taxon>
        <taxon>Denticipitidae</taxon>
        <taxon>Denticeps</taxon>
    </lineage>
</organism>
<dbReference type="Pfam" id="PF00069">
    <property type="entry name" value="Pkinase"/>
    <property type="match status" value="1"/>
</dbReference>
<dbReference type="AlphaFoldDB" id="A0AAY4A5Y1"/>
<dbReference type="PANTHER" id="PTHR48012:SF10">
    <property type="entry name" value="FI20177P1"/>
    <property type="match status" value="1"/>
</dbReference>
<dbReference type="Proteomes" id="UP000694580">
    <property type="component" value="Chromosome 2"/>
</dbReference>
<dbReference type="SMART" id="SM00220">
    <property type="entry name" value="S_TKc"/>
    <property type="match status" value="1"/>
</dbReference>
<dbReference type="GO" id="GO:0004674">
    <property type="term" value="F:protein serine/threonine kinase activity"/>
    <property type="evidence" value="ECO:0007669"/>
    <property type="project" value="UniProtKB-KW"/>
</dbReference>
<accession>A0AAY4A5Y1</accession>
<evidence type="ECO:0000256" key="2">
    <source>
        <dbReference type="ARBA" id="ARBA00012513"/>
    </source>
</evidence>
<dbReference type="InterPro" id="IPR050629">
    <property type="entry name" value="STE20/SPS1-PAK"/>
</dbReference>
<dbReference type="SUPFAM" id="SSF56112">
    <property type="entry name" value="Protein kinase-like (PK-like)"/>
    <property type="match status" value="1"/>
</dbReference>
<dbReference type="Ensembl" id="ENSDCDT00010004548.1">
    <property type="protein sequence ID" value="ENSDCDP00010004392.1"/>
    <property type="gene ID" value="ENSDCDG00010001955.1"/>
</dbReference>
<keyword evidence="7 10" id="KW-0067">ATP-binding</keyword>
<evidence type="ECO:0000256" key="7">
    <source>
        <dbReference type="ARBA" id="ARBA00022840"/>
    </source>
</evidence>
<comment type="catalytic activity">
    <reaction evidence="9">
        <text>L-seryl-[protein] + ATP = O-phospho-L-seryl-[protein] + ADP + H(+)</text>
        <dbReference type="Rhea" id="RHEA:17989"/>
        <dbReference type="Rhea" id="RHEA-COMP:9863"/>
        <dbReference type="Rhea" id="RHEA-COMP:11604"/>
        <dbReference type="ChEBI" id="CHEBI:15378"/>
        <dbReference type="ChEBI" id="CHEBI:29999"/>
        <dbReference type="ChEBI" id="CHEBI:30616"/>
        <dbReference type="ChEBI" id="CHEBI:83421"/>
        <dbReference type="ChEBI" id="CHEBI:456216"/>
        <dbReference type="EC" id="2.7.11.1"/>
    </reaction>
</comment>